<dbReference type="InParanoid" id="A0A165D5B6"/>
<feature type="region of interest" description="Disordered" evidence="1">
    <location>
        <begin position="34"/>
        <end position="57"/>
    </location>
</feature>
<keyword evidence="3" id="KW-1185">Reference proteome</keyword>
<dbReference type="AlphaFoldDB" id="A0A165D5B6"/>
<evidence type="ECO:0000313" key="3">
    <source>
        <dbReference type="Proteomes" id="UP000076842"/>
    </source>
</evidence>
<dbReference type="Proteomes" id="UP000076842">
    <property type="component" value="Unassembled WGS sequence"/>
</dbReference>
<accession>A0A165D5B6</accession>
<reference evidence="2 3" key="1">
    <citation type="journal article" date="2016" name="Mol. Biol. Evol.">
        <title>Comparative Genomics of Early-Diverging Mushroom-Forming Fungi Provides Insights into the Origins of Lignocellulose Decay Capabilities.</title>
        <authorList>
            <person name="Nagy L.G."/>
            <person name="Riley R."/>
            <person name="Tritt A."/>
            <person name="Adam C."/>
            <person name="Daum C."/>
            <person name="Floudas D."/>
            <person name="Sun H."/>
            <person name="Yadav J.S."/>
            <person name="Pangilinan J."/>
            <person name="Larsson K.H."/>
            <person name="Matsuura K."/>
            <person name="Barry K."/>
            <person name="Labutti K."/>
            <person name="Kuo R."/>
            <person name="Ohm R.A."/>
            <person name="Bhattacharya S.S."/>
            <person name="Shirouzu T."/>
            <person name="Yoshinaga Y."/>
            <person name="Martin F.M."/>
            <person name="Grigoriev I.V."/>
            <person name="Hibbett D.S."/>
        </authorList>
    </citation>
    <scope>NUCLEOTIDE SEQUENCE [LARGE SCALE GENOMIC DNA]</scope>
    <source>
        <strain evidence="2 3">HHB12733</strain>
    </source>
</reference>
<proteinExistence type="predicted"/>
<gene>
    <name evidence="2" type="ORF">CALCODRAFT_102919</name>
</gene>
<evidence type="ECO:0000313" key="2">
    <source>
        <dbReference type="EMBL" id="KZT52107.1"/>
    </source>
</evidence>
<dbReference type="EMBL" id="KV424078">
    <property type="protein sequence ID" value="KZT52107.1"/>
    <property type="molecule type" value="Genomic_DNA"/>
</dbReference>
<name>A0A165D5B6_9BASI</name>
<organism evidence="2 3">
    <name type="scientific">Calocera cornea HHB12733</name>
    <dbReference type="NCBI Taxonomy" id="1353952"/>
    <lineage>
        <taxon>Eukaryota</taxon>
        <taxon>Fungi</taxon>
        <taxon>Dikarya</taxon>
        <taxon>Basidiomycota</taxon>
        <taxon>Agaricomycotina</taxon>
        <taxon>Dacrymycetes</taxon>
        <taxon>Dacrymycetales</taxon>
        <taxon>Dacrymycetaceae</taxon>
        <taxon>Calocera</taxon>
    </lineage>
</organism>
<sequence>MTELARRRHIGFILDHSSLILTLTFAVLGDHLRSRPSTDTTTSTRRTIITSSPPSPHQPPLLLLPRLLFSLHSTPPDPSQLPITRCATHSFSAVASVHLPELLSSTAPLGISPPSPASDRYLLLGTKDLSLGLCRPAAWPRCRSGQAVYRTSIIVFFALR</sequence>
<protein>
    <submittedName>
        <fullName evidence="2">Uncharacterized protein</fullName>
    </submittedName>
</protein>
<feature type="compositionally biased region" description="Low complexity" evidence="1">
    <location>
        <begin position="35"/>
        <end position="52"/>
    </location>
</feature>
<evidence type="ECO:0000256" key="1">
    <source>
        <dbReference type="SAM" id="MobiDB-lite"/>
    </source>
</evidence>